<protein>
    <recommendedName>
        <fullName evidence="7">BZIP domain-containing protein</fullName>
    </recommendedName>
</protein>
<dbReference type="SMART" id="SM00338">
    <property type="entry name" value="BRLZ"/>
    <property type="match status" value="1"/>
</dbReference>
<accession>A0A8H7S4W2</accession>
<feature type="compositionally biased region" description="Polar residues" evidence="6">
    <location>
        <begin position="146"/>
        <end position="156"/>
    </location>
</feature>
<comment type="caution">
    <text evidence="8">The sequence shown here is derived from an EMBL/GenBank/DDBJ whole genome shotgun (WGS) entry which is preliminary data.</text>
</comment>
<evidence type="ECO:0000256" key="3">
    <source>
        <dbReference type="ARBA" id="ARBA00023163"/>
    </source>
</evidence>
<dbReference type="Pfam" id="PF00170">
    <property type="entry name" value="bZIP_1"/>
    <property type="match status" value="1"/>
</dbReference>
<dbReference type="OrthoDB" id="295274at2759"/>
<dbReference type="InterPro" id="IPR004827">
    <property type="entry name" value="bZIP"/>
</dbReference>
<evidence type="ECO:0000256" key="6">
    <source>
        <dbReference type="SAM" id="MobiDB-lite"/>
    </source>
</evidence>
<dbReference type="PROSITE" id="PS50217">
    <property type="entry name" value="BZIP"/>
    <property type="match status" value="1"/>
</dbReference>
<dbReference type="GO" id="GO:0005634">
    <property type="term" value="C:nucleus"/>
    <property type="evidence" value="ECO:0007669"/>
    <property type="project" value="UniProtKB-SubCell"/>
</dbReference>
<feature type="compositionally biased region" description="Polar residues" evidence="6">
    <location>
        <begin position="280"/>
        <end position="290"/>
    </location>
</feature>
<dbReference type="PROSITE" id="PS00036">
    <property type="entry name" value="BZIP_BASIC"/>
    <property type="match status" value="1"/>
</dbReference>
<dbReference type="InterPro" id="IPR046347">
    <property type="entry name" value="bZIP_sf"/>
</dbReference>
<dbReference type="SUPFAM" id="SSF57959">
    <property type="entry name" value="Leucine zipper domain"/>
    <property type="match status" value="1"/>
</dbReference>
<comment type="subcellular location">
    <subcellularLocation>
        <location evidence="1">Nucleus</location>
    </subcellularLocation>
</comment>
<feature type="region of interest" description="Disordered" evidence="6">
    <location>
        <begin position="133"/>
        <end position="174"/>
    </location>
</feature>
<organism evidence="8 9">
    <name type="scientific">Circinella minor</name>
    <dbReference type="NCBI Taxonomy" id="1195481"/>
    <lineage>
        <taxon>Eukaryota</taxon>
        <taxon>Fungi</taxon>
        <taxon>Fungi incertae sedis</taxon>
        <taxon>Mucoromycota</taxon>
        <taxon>Mucoromycotina</taxon>
        <taxon>Mucoromycetes</taxon>
        <taxon>Mucorales</taxon>
        <taxon>Lichtheimiaceae</taxon>
        <taxon>Circinella</taxon>
    </lineage>
</organism>
<feature type="coiled-coil region" evidence="5">
    <location>
        <begin position="198"/>
        <end position="232"/>
    </location>
</feature>
<keyword evidence="5" id="KW-0175">Coiled coil</keyword>
<dbReference type="AlphaFoldDB" id="A0A8H7S4W2"/>
<dbReference type="Gene3D" id="1.20.5.170">
    <property type="match status" value="1"/>
</dbReference>
<sequence length="309" mass="34664">MNAEQPPLNTSTRFLLECNAAGYFPPVNEDPVNNSNRCMPLTPPWSTQHSNPSEQHPYAQHVFTAPYYPSQVLLIPTMKQQYRQPLTPPAIPSSFDQSPFATSNATVTTSTPTISTNISSRLPLQTSTMNTISTTQQLELPPSPPKSTTTIASTTVGRKRRASEHFDEDEEEDEQRKKLLERNRVAASKCRQKKKKWMQDLEIRSEQVSSRNKELQDCLAHLREESMFLRNQLLTHSDCNCTMVQTYLQRSSARLTLGNNSRTSTAAAAADTVSELMNYPENQYQTNTGFPSSSSSPLSSSHRSSPETF</sequence>
<feature type="region of interest" description="Disordered" evidence="6">
    <location>
        <begin position="280"/>
        <end position="309"/>
    </location>
</feature>
<keyword evidence="3" id="KW-0804">Transcription</keyword>
<evidence type="ECO:0000313" key="9">
    <source>
        <dbReference type="Proteomes" id="UP000646827"/>
    </source>
</evidence>
<evidence type="ECO:0000256" key="2">
    <source>
        <dbReference type="ARBA" id="ARBA00023015"/>
    </source>
</evidence>
<dbReference type="InterPro" id="IPR051027">
    <property type="entry name" value="bZIP_transcription_factors"/>
</dbReference>
<gene>
    <name evidence="8" type="ORF">INT45_007185</name>
</gene>
<dbReference type="EMBL" id="JAEPRB010000090">
    <property type="protein sequence ID" value="KAG2222168.1"/>
    <property type="molecule type" value="Genomic_DNA"/>
</dbReference>
<evidence type="ECO:0000256" key="1">
    <source>
        <dbReference type="ARBA" id="ARBA00004123"/>
    </source>
</evidence>
<dbReference type="GO" id="GO:0003700">
    <property type="term" value="F:DNA-binding transcription factor activity"/>
    <property type="evidence" value="ECO:0007669"/>
    <property type="project" value="InterPro"/>
</dbReference>
<dbReference type="Proteomes" id="UP000646827">
    <property type="component" value="Unassembled WGS sequence"/>
</dbReference>
<feature type="compositionally biased region" description="Low complexity" evidence="6">
    <location>
        <begin position="291"/>
        <end position="303"/>
    </location>
</feature>
<reference evidence="8 9" key="1">
    <citation type="submission" date="2020-12" db="EMBL/GenBank/DDBJ databases">
        <title>Metabolic potential, ecology and presence of endohyphal bacteria is reflected in genomic diversity of Mucoromycotina.</title>
        <authorList>
            <person name="Muszewska A."/>
            <person name="Okrasinska A."/>
            <person name="Steczkiewicz K."/>
            <person name="Drgas O."/>
            <person name="Orlowska M."/>
            <person name="Perlinska-Lenart U."/>
            <person name="Aleksandrzak-Piekarczyk T."/>
            <person name="Szatraj K."/>
            <person name="Zielenkiewicz U."/>
            <person name="Pilsyk S."/>
            <person name="Malc E."/>
            <person name="Mieczkowski P."/>
            <person name="Kruszewska J.S."/>
            <person name="Biernat P."/>
            <person name="Pawlowska J."/>
        </authorList>
    </citation>
    <scope>NUCLEOTIDE SEQUENCE [LARGE SCALE GENOMIC DNA]</scope>
    <source>
        <strain evidence="8 9">CBS 142.35</strain>
    </source>
</reference>
<evidence type="ECO:0000256" key="4">
    <source>
        <dbReference type="ARBA" id="ARBA00023242"/>
    </source>
</evidence>
<evidence type="ECO:0000256" key="5">
    <source>
        <dbReference type="SAM" id="Coils"/>
    </source>
</evidence>
<name>A0A8H7S4W2_9FUNG</name>
<dbReference type="CDD" id="cd14687">
    <property type="entry name" value="bZIP_ATF2"/>
    <property type="match status" value="1"/>
</dbReference>
<evidence type="ECO:0000259" key="7">
    <source>
        <dbReference type="PROSITE" id="PS50217"/>
    </source>
</evidence>
<keyword evidence="4" id="KW-0539">Nucleus</keyword>
<evidence type="ECO:0000313" key="8">
    <source>
        <dbReference type="EMBL" id="KAG2222168.1"/>
    </source>
</evidence>
<feature type="domain" description="BZIP" evidence="7">
    <location>
        <begin position="173"/>
        <end position="236"/>
    </location>
</feature>
<keyword evidence="9" id="KW-1185">Reference proteome</keyword>
<proteinExistence type="predicted"/>
<keyword evidence="2" id="KW-0805">Transcription regulation</keyword>
<dbReference type="PANTHER" id="PTHR19304">
    <property type="entry name" value="CYCLIC-AMP RESPONSE ELEMENT BINDING PROTEIN"/>
    <property type="match status" value="1"/>
</dbReference>